<accession>A0A318SIY3</accession>
<dbReference type="InterPro" id="IPR017937">
    <property type="entry name" value="Thioredoxin_CS"/>
</dbReference>
<dbReference type="CDD" id="cd02966">
    <property type="entry name" value="TlpA_like_family"/>
    <property type="match status" value="1"/>
</dbReference>
<proteinExistence type="predicted"/>
<reference evidence="7 8" key="1">
    <citation type="submission" date="2018-06" db="EMBL/GenBank/DDBJ databases">
        <title>Genomic Encyclopedia of Type Strains, Phase III (KMG-III): the genomes of soil and plant-associated and newly described type strains.</title>
        <authorList>
            <person name="Whitman W."/>
        </authorList>
    </citation>
    <scope>NUCLEOTIDE SEQUENCE [LARGE SCALE GENOMIC DNA]</scope>
    <source>
        <strain evidence="7 8">CECT 7646</strain>
    </source>
</reference>
<name>A0A318SIY3_9BURK</name>
<evidence type="ECO:0000256" key="5">
    <source>
        <dbReference type="SAM" id="Phobius"/>
    </source>
</evidence>
<dbReference type="EMBL" id="QJTC01000004">
    <property type="protein sequence ID" value="PYE78846.1"/>
    <property type="molecule type" value="Genomic_DNA"/>
</dbReference>
<keyword evidence="7" id="KW-0413">Isomerase</keyword>
<evidence type="ECO:0000313" key="8">
    <source>
        <dbReference type="Proteomes" id="UP000247540"/>
    </source>
</evidence>
<evidence type="ECO:0000256" key="1">
    <source>
        <dbReference type="ARBA" id="ARBA00004196"/>
    </source>
</evidence>
<dbReference type="OrthoDB" id="9811352at2"/>
<dbReference type="InterPro" id="IPR050553">
    <property type="entry name" value="Thioredoxin_ResA/DsbE_sf"/>
</dbReference>
<evidence type="ECO:0000256" key="3">
    <source>
        <dbReference type="ARBA" id="ARBA00023284"/>
    </source>
</evidence>
<dbReference type="InterPro" id="IPR013766">
    <property type="entry name" value="Thioredoxin_domain"/>
</dbReference>
<keyword evidence="2" id="KW-0201">Cytochrome c-type biogenesis</keyword>
<feature type="domain" description="Thioredoxin" evidence="6">
    <location>
        <begin position="58"/>
        <end position="197"/>
    </location>
</feature>
<dbReference type="RefSeq" id="WP_110464793.1">
    <property type="nucleotide sequence ID" value="NZ_JAMOFZ010000004.1"/>
</dbReference>
<dbReference type="InterPro" id="IPR006311">
    <property type="entry name" value="TAT_signal"/>
</dbReference>
<dbReference type="PROSITE" id="PS51352">
    <property type="entry name" value="THIOREDOXIN_2"/>
    <property type="match status" value="1"/>
</dbReference>
<dbReference type="Pfam" id="PF08534">
    <property type="entry name" value="Redoxin"/>
    <property type="match status" value="1"/>
</dbReference>
<dbReference type="InterPro" id="IPR036249">
    <property type="entry name" value="Thioredoxin-like_sf"/>
</dbReference>
<keyword evidence="5" id="KW-0812">Transmembrane</keyword>
<evidence type="ECO:0000256" key="2">
    <source>
        <dbReference type="ARBA" id="ARBA00022748"/>
    </source>
</evidence>
<evidence type="ECO:0000313" key="7">
    <source>
        <dbReference type="EMBL" id="PYE78846.1"/>
    </source>
</evidence>
<dbReference type="InterPro" id="IPR013740">
    <property type="entry name" value="Redoxin"/>
</dbReference>
<feature type="transmembrane region" description="Helical" evidence="5">
    <location>
        <begin position="28"/>
        <end position="46"/>
    </location>
</feature>
<keyword evidence="5" id="KW-1133">Transmembrane helix</keyword>
<dbReference type="AlphaFoldDB" id="A0A318SIY3"/>
<dbReference type="Proteomes" id="UP000247540">
    <property type="component" value="Unassembled WGS sequence"/>
</dbReference>
<comment type="caution">
    <text evidence="7">The sequence shown here is derived from an EMBL/GenBank/DDBJ whole genome shotgun (WGS) entry which is preliminary data.</text>
</comment>
<dbReference type="PROSITE" id="PS00194">
    <property type="entry name" value="THIOREDOXIN_1"/>
    <property type="match status" value="1"/>
</dbReference>
<gene>
    <name evidence="7" type="ORF">DFQ15_10438</name>
</gene>
<dbReference type="SUPFAM" id="SSF52833">
    <property type="entry name" value="Thioredoxin-like"/>
    <property type="match status" value="1"/>
</dbReference>
<dbReference type="GO" id="GO:0017004">
    <property type="term" value="P:cytochrome complex assembly"/>
    <property type="evidence" value="ECO:0007669"/>
    <property type="project" value="UniProtKB-KW"/>
</dbReference>
<keyword evidence="3" id="KW-0676">Redox-active center</keyword>
<evidence type="ECO:0000259" key="6">
    <source>
        <dbReference type="PROSITE" id="PS51352"/>
    </source>
</evidence>
<dbReference type="Gene3D" id="3.40.30.10">
    <property type="entry name" value="Glutaredoxin"/>
    <property type="match status" value="1"/>
</dbReference>
<organism evidence="7 8">
    <name type="scientific">Xylophilus ampelinus</name>
    <dbReference type="NCBI Taxonomy" id="54067"/>
    <lineage>
        <taxon>Bacteria</taxon>
        <taxon>Pseudomonadati</taxon>
        <taxon>Pseudomonadota</taxon>
        <taxon>Betaproteobacteria</taxon>
        <taxon>Burkholderiales</taxon>
        <taxon>Xylophilus</taxon>
    </lineage>
</organism>
<comment type="subcellular location">
    <subcellularLocation>
        <location evidence="1">Cell envelope</location>
    </subcellularLocation>
</comment>
<dbReference type="GO" id="GO:0015036">
    <property type="term" value="F:disulfide oxidoreductase activity"/>
    <property type="evidence" value="ECO:0007669"/>
    <property type="project" value="UniProtKB-ARBA"/>
</dbReference>
<evidence type="ECO:0000256" key="4">
    <source>
        <dbReference type="SAM" id="MobiDB-lite"/>
    </source>
</evidence>
<feature type="region of interest" description="Disordered" evidence="4">
    <location>
        <begin position="1"/>
        <end position="20"/>
    </location>
</feature>
<dbReference type="PANTHER" id="PTHR42852:SF13">
    <property type="entry name" value="PROTEIN DIPZ"/>
    <property type="match status" value="1"/>
</dbReference>
<sequence>MTDPTDRPSPTDSPAGASTVPARKRRGLLVVAAGGVAALTGAAVSWRHWMPGEAAGGADDAAALWQQSFETPTGAPLDMAALRNRPLLVNFWATWCPPCVEELPMLDRFHRQQVAGNGWQVLGVAIDQPSAVRRFLQTTPVRFPVAMAGMQGTDLARTLGNDAAGLPFTVALDKGGRVLHRKMGQLSQSDLQRWSAA</sequence>
<protein>
    <submittedName>
        <fullName evidence="7">Thiol-disulfide isomerase/thioredoxin</fullName>
    </submittedName>
</protein>
<keyword evidence="8" id="KW-1185">Reference proteome</keyword>
<dbReference type="PROSITE" id="PS51318">
    <property type="entry name" value="TAT"/>
    <property type="match status" value="1"/>
</dbReference>
<dbReference type="GO" id="GO:0016853">
    <property type="term" value="F:isomerase activity"/>
    <property type="evidence" value="ECO:0007669"/>
    <property type="project" value="UniProtKB-KW"/>
</dbReference>
<keyword evidence="5" id="KW-0472">Membrane</keyword>
<dbReference type="PANTHER" id="PTHR42852">
    <property type="entry name" value="THIOL:DISULFIDE INTERCHANGE PROTEIN DSBE"/>
    <property type="match status" value="1"/>
</dbReference>
<dbReference type="GO" id="GO:0030313">
    <property type="term" value="C:cell envelope"/>
    <property type="evidence" value="ECO:0007669"/>
    <property type="project" value="UniProtKB-SubCell"/>
</dbReference>